<feature type="chain" id="PRO_5014906215" description="Lipoprotein" evidence="1">
    <location>
        <begin position="21"/>
        <end position="200"/>
    </location>
</feature>
<dbReference type="AlphaFoldDB" id="A0A1I6YUQ0"/>
<dbReference type="Proteomes" id="UP000236454">
    <property type="component" value="Unassembled WGS sequence"/>
</dbReference>
<evidence type="ECO:0000256" key="1">
    <source>
        <dbReference type="SAM" id="SignalP"/>
    </source>
</evidence>
<evidence type="ECO:0000313" key="2">
    <source>
        <dbReference type="EMBL" id="SFT53961.1"/>
    </source>
</evidence>
<keyword evidence="1" id="KW-0732">Signal</keyword>
<proteinExistence type="predicted"/>
<sequence length="200" mass="22585">MKIIFLSTLFLLGSALSACKKNGVEQTPPPSNISSLQAIKNIVSKNIISKKDYTLPQGSFVLEETANSFYLCELALFCLGEVKVDNSCRSRRFGPNEKFPYIKEIEYTEEYLDISIGVIEKCGSDFICDAAFEENNLNLIYHQYSSLAFCNCEHTIHYCFYIDNQNRLGDEPEIESISVNGEPLMVDLQHIKQKGKNIGN</sequence>
<evidence type="ECO:0008006" key="4">
    <source>
        <dbReference type="Google" id="ProtNLM"/>
    </source>
</evidence>
<keyword evidence="3" id="KW-1185">Reference proteome</keyword>
<organism evidence="2 3">
    <name type="scientific">Lishizhenia tianjinensis</name>
    <dbReference type="NCBI Taxonomy" id="477690"/>
    <lineage>
        <taxon>Bacteria</taxon>
        <taxon>Pseudomonadati</taxon>
        <taxon>Bacteroidota</taxon>
        <taxon>Flavobacteriia</taxon>
        <taxon>Flavobacteriales</taxon>
        <taxon>Crocinitomicaceae</taxon>
        <taxon>Lishizhenia</taxon>
    </lineage>
</organism>
<name>A0A1I6YUQ0_9FLAO</name>
<dbReference type="RefSeq" id="WP_090247381.1">
    <property type="nucleotide sequence ID" value="NZ_FPAS01000001.1"/>
</dbReference>
<evidence type="ECO:0000313" key="3">
    <source>
        <dbReference type="Proteomes" id="UP000236454"/>
    </source>
</evidence>
<dbReference type="EMBL" id="FPAS01000001">
    <property type="protein sequence ID" value="SFT53961.1"/>
    <property type="molecule type" value="Genomic_DNA"/>
</dbReference>
<feature type="signal peptide" evidence="1">
    <location>
        <begin position="1"/>
        <end position="20"/>
    </location>
</feature>
<protein>
    <recommendedName>
        <fullName evidence="4">Lipoprotein</fullName>
    </recommendedName>
</protein>
<dbReference type="OrthoDB" id="1441032at2"/>
<reference evidence="2 3" key="1">
    <citation type="submission" date="2016-10" db="EMBL/GenBank/DDBJ databases">
        <authorList>
            <person name="de Groot N.N."/>
        </authorList>
    </citation>
    <scope>NUCLEOTIDE SEQUENCE [LARGE SCALE GENOMIC DNA]</scope>
    <source>
        <strain evidence="2 3">CGMCC 1.7005</strain>
    </source>
</reference>
<dbReference type="STRING" id="477690.SAMN05216474_1178"/>
<gene>
    <name evidence="2" type="ORF">SAMN05216474_1178</name>
</gene>
<accession>A0A1I6YUQ0</accession>
<dbReference type="PROSITE" id="PS51257">
    <property type="entry name" value="PROKAR_LIPOPROTEIN"/>
    <property type="match status" value="1"/>
</dbReference>